<dbReference type="Pfam" id="PF26253">
    <property type="entry name" value="RdRP_head"/>
    <property type="match status" value="1"/>
</dbReference>
<evidence type="ECO:0000256" key="4">
    <source>
        <dbReference type="ARBA" id="ARBA00022695"/>
    </source>
</evidence>
<comment type="function">
    <text evidence="8">Probably involved in the RNA silencing pathway and required for the generation of small interfering RNAs (siRNAs).</text>
</comment>
<dbReference type="AlphaFoldDB" id="A0A1R3GUE8"/>
<evidence type="ECO:0000259" key="9">
    <source>
        <dbReference type="Pfam" id="PF05183"/>
    </source>
</evidence>
<keyword evidence="4 8" id="KW-0548">Nucleotidyltransferase</keyword>
<evidence type="ECO:0000256" key="5">
    <source>
        <dbReference type="ARBA" id="ARBA00022884"/>
    </source>
</evidence>
<dbReference type="OrthoDB" id="6513042at2759"/>
<keyword evidence="6 8" id="KW-0943">RNA-mediated gene silencing</keyword>
<dbReference type="EMBL" id="AWWV01013412">
    <property type="protein sequence ID" value="OMO61676.1"/>
    <property type="molecule type" value="Genomic_DNA"/>
</dbReference>
<organism evidence="11 12">
    <name type="scientific">Corchorus capsularis</name>
    <name type="common">Jute</name>
    <dbReference type="NCBI Taxonomy" id="210143"/>
    <lineage>
        <taxon>Eukaryota</taxon>
        <taxon>Viridiplantae</taxon>
        <taxon>Streptophyta</taxon>
        <taxon>Embryophyta</taxon>
        <taxon>Tracheophyta</taxon>
        <taxon>Spermatophyta</taxon>
        <taxon>Magnoliopsida</taxon>
        <taxon>eudicotyledons</taxon>
        <taxon>Gunneridae</taxon>
        <taxon>Pentapetalae</taxon>
        <taxon>rosids</taxon>
        <taxon>malvids</taxon>
        <taxon>Malvales</taxon>
        <taxon>Malvaceae</taxon>
        <taxon>Grewioideae</taxon>
        <taxon>Apeibeae</taxon>
        <taxon>Corchorus</taxon>
    </lineage>
</organism>
<protein>
    <recommendedName>
        <fullName evidence="8">RNA-dependent RNA polymerase</fullName>
        <ecNumber evidence="8">2.7.7.48</ecNumber>
    </recommendedName>
</protein>
<keyword evidence="5 8" id="KW-0694">RNA-binding</keyword>
<accession>A0A1R3GUE8</accession>
<dbReference type="InterPro" id="IPR058752">
    <property type="entry name" value="RDRP_C_head"/>
</dbReference>
<evidence type="ECO:0000256" key="7">
    <source>
        <dbReference type="ARBA" id="ARBA00048744"/>
    </source>
</evidence>
<name>A0A1R3GUE8_COCAP</name>
<dbReference type="OMA" id="GVICHAH"/>
<evidence type="ECO:0000256" key="2">
    <source>
        <dbReference type="ARBA" id="ARBA00022484"/>
    </source>
</evidence>
<gene>
    <name evidence="11" type="ORF">CCACVL1_23325</name>
</gene>
<dbReference type="GO" id="GO:0003968">
    <property type="term" value="F:RNA-directed RNA polymerase activity"/>
    <property type="evidence" value="ECO:0007669"/>
    <property type="project" value="UniProtKB-KW"/>
</dbReference>
<keyword evidence="12" id="KW-1185">Reference proteome</keyword>
<dbReference type="GO" id="GO:0003723">
    <property type="term" value="F:RNA binding"/>
    <property type="evidence" value="ECO:0007669"/>
    <property type="project" value="UniProtKB-KW"/>
</dbReference>
<sequence length="282" mass="32267">MVNENLGSICNAHVVHADLSVLGAEDAKCKHLAELAATAVDFPKTGKIVSMPANLKPKLYPDFMGKEDYQSYKSEKILGRLYRNIRDAYDEELSPSSDVSLDTCDIHYDTDLEVPGSTDYIADAWVNKCSYDRQLIGLLRQYKVKREGEVVTGNVWSMPKYTSRKLGDLKEKLDHSYSALRKEFRQMFENLDPGFEQLNEDEKSELYERKASAWYQVTYHPEWVEKTLQLQTADGGDHTVMLSFAWIAADYLARIKIRSKGTENVDFTKPLNSLVRYLADRI</sequence>
<dbReference type="Proteomes" id="UP000188268">
    <property type="component" value="Unassembled WGS sequence"/>
</dbReference>
<dbReference type="PANTHER" id="PTHR23079:SF18">
    <property type="entry name" value="RNA-DEPENDENT RNA POLYMERASE 6"/>
    <property type="match status" value="1"/>
</dbReference>
<dbReference type="PANTHER" id="PTHR23079">
    <property type="entry name" value="RNA-DEPENDENT RNA POLYMERASE"/>
    <property type="match status" value="1"/>
</dbReference>
<dbReference type="Pfam" id="PF05183">
    <property type="entry name" value="RdRP"/>
    <property type="match status" value="1"/>
</dbReference>
<comment type="similarity">
    <text evidence="1 8">Belongs to the RdRP family.</text>
</comment>
<reference evidence="11 12" key="1">
    <citation type="submission" date="2013-09" db="EMBL/GenBank/DDBJ databases">
        <title>Corchorus capsularis genome sequencing.</title>
        <authorList>
            <person name="Alam M."/>
            <person name="Haque M.S."/>
            <person name="Islam M.S."/>
            <person name="Emdad E.M."/>
            <person name="Islam M.M."/>
            <person name="Ahmed B."/>
            <person name="Halim A."/>
            <person name="Hossen Q.M.M."/>
            <person name="Hossain M.Z."/>
            <person name="Ahmed R."/>
            <person name="Khan M.M."/>
            <person name="Islam R."/>
            <person name="Rashid M.M."/>
            <person name="Khan S.A."/>
            <person name="Rahman M.S."/>
            <person name="Alam M."/>
        </authorList>
    </citation>
    <scope>NUCLEOTIDE SEQUENCE [LARGE SCALE GENOMIC DNA]</scope>
    <source>
        <strain evidence="12">cv. CVL-1</strain>
        <tissue evidence="11">Whole seedling</tissue>
    </source>
</reference>
<comment type="catalytic activity">
    <reaction evidence="7 8">
        <text>RNA(n) + a ribonucleoside 5'-triphosphate = RNA(n+1) + diphosphate</text>
        <dbReference type="Rhea" id="RHEA:21248"/>
        <dbReference type="Rhea" id="RHEA-COMP:14527"/>
        <dbReference type="Rhea" id="RHEA-COMP:17342"/>
        <dbReference type="ChEBI" id="CHEBI:33019"/>
        <dbReference type="ChEBI" id="CHEBI:61557"/>
        <dbReference type="ChEBI" id="CHEBI:140395"/>
        <dbReference type="EC" id="2.7.7.48"/>
    </reaction>
</comment>
<keyword evidence="3 8" id="KW-0808">Transferase</keyword>
<dbReference type="Gramene" id="OMO61676">
    <property type="protein sequence ID" value="OMO61676"/>
    <property type="gene ID" value="CCACVL1_23325"/>
</dbReference>
<dbReference type="EC" id="2.7.7.48" evidence="8"/>
<dbReference type="InterPro" id="IPR007855">
    <property type="entry name" value="RDRP"/>
</dbReference>
<evidence type="ECO:0000256" key="3">
    <source>
        <dbReference type="ARBA" id="ARBA00022679"/>
    </source>
</evidence>
<evidence type="ECO:0000259" key="10">
    <source>
        <dbReference type="Pfam" id="PF26253"/>
    </source>
</evidence>
<dbReference type="GO" id="GO:0031380">
    <property type="term" value="C:nuclear RNA-directed RNA polymerase complex"/>
    <property type="evidence" value="ECO:0007669"/>
    <property type="project" value="TreeGrafter"/>
</dbReference>
<feature type="domain" description="RDRP core" evidence="9">
    <location>
        <begin position="1"/>
        <end position="85"/>
    </location>
</feature>
<feature type="domain" description="RDRP C-terminal head" evidence="10">
    <location>
        <begin position="108"/>
        <end position="264"/>
    </location>
</feature>
<evidence type="ECO:0000313" key="12">
    <source>
        <dbReference type="Proteomes" id="UP000188268"/>
    </source>
</evidence>
<evidence type="ECO:0000313" key="11">
    <source>
        <dbReference type="EMBL" id="OMO61676.1"/>
    </source>
</evidence>
<comment type="caution">
    <text evidence="11">The sequence shown here is derived from an EMBL/GenBank/DDBJ whole genome shotgun (WGS) entry which is preliminary data.</text>
</comment>
<dbReference type="GO" id="GO:0030422">
    <property type="term" value="P:siRNA processing"/>
    <property type="evidence" value="ECO:0007669"/>
    <property type="project" value="TreeGrafter"/>
</dbReference>
<evidence type="ECO:0000256" key="6">
    <source>
        <dbReference type="ARBA" id="ARBA00023158"/>
    </source>
</evidence>
<evidence type="ECO:0000256" key="1">
    <source>
        <dbReference type="ARBA" id="ARBA00005762"/>
    </source>
</evidence>
<evidence type="ECO:0000256" key="8">
    <source>
        <dbReference type="RuleBase" id="RU363098"/>
    </source>
</evidence>
<dbReference type="STRING" id="210143.A0A1R3GUE8"/>
<proteinExistence type="inferred from homology"/>
<keyword evidence="2 8" id="KW-0696">RNA-directed RNA polymerase</keyword>
<dbReference type="InterPro" id="IPR057596">
    <property type="entry name" value="RDRP_core"/>
</dbReference>